<name>A0ABS5U578_9BACT</name>
<proteinExistence type="predicted"/>
<accession>A0ABS5U578</accession>
<gene>
    <name evidence="1" type="ORF">KJB30_03405</name>
</gene>
<sequence length="75" mass="8463">MMKNSRKLFVCIHNEGYAVSLDVRKIYQGVTDVDAERMGLIRVIDESGEDYLYPKACFAPISLPVSVRQELKLAA</sequence>
<reference evidence="1 2" key="1">
    <citation type="submission" date="2021-05" db="EMBL/GenBank/DDBJ databases">
        <title>The draft genome of Geobacter chapellei DSM 13688.</title>
        <authorList>
            <person name="Xu Z."/>
            <person name="Masuda Y."/>
            <person name="Itoh H."/>
            <person name="Senoo K."/>
        </authorList>
    </citation>
    <scope>NUCLEOTIDE SEQUENCE [LARGE SCALE GENOMIC DNA]</scope>
    <source>
        <strain evidence="1 2">DSM 13688</strain>
    </source>
</reference>
<dbReference type="RefSeq" id="WP_214296526.1">
    <property type="nucleotide sequence ID" value="NZ_JAHDYS010000002.1"/>
</dbReference>
<keyword evidence="2" id="KW-1185">Reference proteome</keyword>
<protein>
    <submittedName>
        <fullName evidence="1">Uncharacterized protein</fullName>
    </submittedName>
</protein>
<dbReference type="Proteomes" id="UP000784128">
    <property type="component" value="Unassembled WGS sequence"/>
</dbReference>
<evidence type="ECO:0000313" key="1">
    <source>
        <dbReference type="EMBL" id="MBT1070820.1"/>
    </source>
</evidence>
<evidence type="ECO:0000313" key="2">
    <source>
        <dbReference type="Proteomes" id="UP000784128"/>
    </source>
</evidence>
<dbReference type="EMBL" id="JAHDYS010000002">
    <property type="protein sequence ID" value="MBT1070820.1"/>
    <property type="molecule type" value="Genomic_DNA"/>
</dbReference>
<comment type="caution">
    <text evidence="1">The sequence shown here is derived from an EMBL/GenBank/DDBJ whole genome shotgun (WGS) entry which is preliminary data.</text>
</comment>
<organism evidence="1 2">
    <name type="scientific">Pelotalea chapellei</name>
    <dbReference type="NCBI Taxonomy" id="44671"/>
    <lineage>
        <taxon>Bacteria</taxon>
        <taxon>Pseudomonadati</taxon>
        <taxon>Thermodesulfobacteriota</taxon>
        <taxon>Desulfuromonadia</taxon>
        <taxon>Geobacterales</taxon>
        <taxon>Geobacteraceae</taxon>
        <taxon>Pelotalea</taxon>
    </lineage>
</organism>